<gene>
    <name evidence="1" type="ORF">NCTC10638_03486</name>
</gene>
<sequence length="63" mass="7293">MLTESDIYEAENKAKLTETLAKQLEAKRLVEEIEMQWLELRRSLRPCYARVLQDSASVHACAI</sequence>
<proteinExistence type="predicted"/>
<accession>A0A378N9V0</accession>
<dbReference type="Proteomes" id="UP000254802">
    <property type="component" value="Unassembled WGS sequence"/>
</dbReference>
<keyword evidence="1" id="KW-0067">ATP-binding</keyword>
<evidence type="ECO:0000313" key="2">
    <source>
        <dbReference type="Proteomes" id="UP000254802"/>
    </source>
</evidence>
<dbReference type="AlphaFoldDB" id="A0A378N9V0"/>
<protein>
    <submittedName>
        <fullName evidence="1">Putative ABC transporter ATP-binding protein</fullName>
    </submittedName>
</protein>
<organism evidence="1 2">
    <name type="scientific">Mannheimia haemolytica</name>
    <name type="common">Pasteurella haemolytica</name>
    <dbReference type="NCBI Taxonomy" id="75985"/>
    <lineage>
        <taxon>Bacteria</taxon>
        <taxon>Pseudomonadati</taxon>
        <taxon>Pseudomonadota</taxon>
        <taxon>Gammaproteobacteria</taxon>
        <taxon>Pasteurellales</taxon>
        <taxon>Pasteurellaceae</taxon>
        <taxon>Mannheimia</taxon>
    </lineage>
</organism>
<reference evidence="1 2" key="1">
    <citation type="submission" date="2018-06" db="EMBL/GenBank/DDBJ databases">
        <authorList>
            <consortium name="Pathogen Informatics"/>
            <person name="Doyle S."/>
        </authorList>
    </citation>
    <scope>NUCLEOTIDE SEQUENCE [LARGE SCALE GENOMIC DNA]</scope>
    <source>
        <strain evidence="1 2">NCTC10638</strain>
    </source>
</reference>
<evidence type="ECO:0000313" key="1">
    <source>
        <dbReference type="EMBL" id="STY64309.1"/>
    </source>
</evidence>
<dbReference type="EMBL" id="UGPN01000002">
    <property type="protein sequence ID" value="STY64309.1"/>
    <property type="molecule type" value="Genomic_DNA"/>
</dbReference>
<name>A0A378N9V0_MANHA</name>
<keyword evidence="1" id="KW-0547">Nucleotide-binding</keyword>
<dbReference type="GO" id="GO:0005524">
    <property type="term" value="F:ATP binding"/>
    <property type="evidence" value="ECO:0007669"/>
    <property type="project" value="UniProtKB-KW"/>
</dbReference>